<evidence type="ECO:0000256" key="2">
    <source>
        <dbReference type="ARBA" id="ARBA00004123"/>
    </source>
</evidence>
<evidence type="ECO:0000313" key="10">
    <source>
        <dbReference type="EMBL" id="CAI6368133.1"/>
    </source>
</evidence>
<comment type="similarity">
    <text evidence="3">Belongs to the HARBI1 family.</text>
</comment>
<evidence type="ECO:0000256" key="7">
    <source>
        <dbReference type="ARBA" id="ARBA00023242"/>
    </source>
</evidence>
<organism evidence="10 11">
    <name type="scientific">Macrosiphum euphorbiae</name>
    <name type="common">potato aphid</name>
    <dbReference type="NCBI Taxonomy" id="13131"/>
    <lineage>
        <taxon>Eukaryota</taxon>
        <taxon>Metazoa</taxon>
        <taxon>Ecdysozoa</taxon>
        <taxon>Arthropoda</taxon>
        <taxon>Hexapoda</taxon>
        <taxon>Insecta</taxon>
        <taxon>Pterygota</taxon>
        <taxon>Neoptera</taxon>
        <taxon>Paraneoptera</taxon>
        <taxon>Hemiptera</taxon>
        <taxon>Sternorrhyncha</taxon>
        <taxon>Aphidomorpha</taxon>
        <taxon>Aphidoidea</taxon>
        <taxon>Aphididae</taxon>
        <taxon>Macrosiphini</taxon>
        <taxon>Macrosiphum</taxon>
    </lineage>
</organism>
<dbReference type="Pfam" id="PF13359">
    <property type="entry name" value="DDE_Tnp_4"/>
    <property type="match status" value="1"/>
</dbReference>
<gene>
    <name evidence="10" type="ORF">MEUPH1_LOCUS22526</name>
</gene>
<dbReference type="InterPro" id="IPR045249">
    <property type="entry name" value="HARBI1-like"/>
</dbReference>
<dbReference type="PANTHER" id="PTHR22930:SF258">
    <property type="entry name" value="PROTEIN ALP1-LIKE ISOFORM X1"/>
    <property type="match status" value="1"/>
</dbReference>
<name>A0AAV0XK06_9HEMI</name>
<dbReference type="AlphaFoldDB" id="A0AAV0XK06"/>
<dbReference type="PANTHER" id="PTHR22930">
    <property type="match status" value="1"/>
</dbReference>
<evidence type="ECO:0000256" key="3">
    <source>
        <dbReference type="ARBA" id="ARBA00006958"/>
    </source>
</evidence>
<dbReference type="EMBL" id="CARXXK010000005">
    <property type="protein sequence ID" value="CAI6368133.1"/>
    <property type="molecule type" value="Genomic_DNA"/>
</dbReference>
<evidence type="ECO:0000256" key="4">
    <source>
        <dbReference type="ARBA" id="ARBA00022722"/>
    </source>
</evidence>
<dbReference type="Pfam" id="PF26138">
    <property type="entry name" value="DUF8040"/>
    <property type="match status" value="1"/>
</dbReference>
<proteinExistence type="inferred from homology"/>
<keyword evidence="7" id="KW-0539">Nucleus</keyword>
<evidence type="ECO:0000256" key="5">
    <source>
        <dbReference type="ARBA" id="ARBA00022723"/>
    </source>
</evidence>
<evidence type="ECO:0008006" key="12">
    <source>
        <dbReference type="Google" id="ProtNLM"/>
    </source>
</evidence>
<dbReference type="GO" id="GO:0046872">
    <property type="term" value="F:metal ion binding"/>
    <property type="evidence" value="ECO:0007669"/>
    <property type="project" value="UniProtKB-KW"/>
</dbReference>
<comment type="subcellular location">
    <subcellularLocation>
        <location evidence="2">Nucleus</location>
    </subcellularLocation>
</comment>
<comment type="caution">
    <text evidence="10">The sequence shown here is derived from an EMBL/GenBank/DDBJ whole genome shotgun (WGS) entry which is preliminary data.</text>
</comment>
<dbReference type="GO" id="GO:0004518">
    <property type="term" value="F:nuclease activity"/>
    <property type="evidence" value="ECO:0007669"/>
    <property type="project" value="UniProtKB-KW"/>
</dbReference>
<reference evidence="10 11" key="1">
    <citation type="submission" date="2023-01" db="EMBL/GenBank/DDBJ databases">
        <authorList>
            <person name="Whitehead M."/>
        </authorList>
    </citation>
    <scope>NUCLEOTIDE SEQUENCE [LARGE SCALE GENOMIC DNA]</scope>
</reference>
<feature type="domain" description="DUF8040" evidence="9">
    <location>
        <begin position="108"/>
        <end position="198"/>
    </location>
</feature>
<dbReference type="Proteomes" id="UP001160148">
    <property type="component" value="Unassembled WGS sequence"/>
</dbReference>
<evidence type="ECO:0000256" key="1">
    <source>
        <dbReference type="ARBA" id="ARBA00001968"/>
    </source>
</evidence>
<comment type="cofactor">
    <cofactor evidence="1">
        <name>a divalent metal cation</name>
        <dbReference type="ChEBI" id="CHEBI:60240"/>
    </cofactor>
</comment>
<dbReference type="GO" id="GO:0016787">
    <property type="term" value="F:hydrolase activity"/>
    <property type="evidence" value="ECO:0007669"/>
    <property type="project" value="UniProtKB-KW"/>
</dbReference>
<accession>A0AAV0XK06</accession>
<dbReference type="GO" id="GO:0005634">
    <property type="term" value="C:nucleus"/>
    <property type="evidence" value="ECO:0007669"/>
    <property type="project" value="UniProtKB-SubCell"/>
</dbReference>
<dbReference type="InterPro" id="IPR058353">
    <property type="entry name" value="DUF8040"/>
</dbReference>
<sequence length="479" mass="54746">MCSAYHEPTISTAFPRLVTWRATSLSEPIRAPSFFLGPKLSRQISQFKMSRSLDNTQIAACAAAYIVIVGGDYLKGKLVEKEKTKSCKERRYWMHEMYKSRARYNATDLLEDLKRGPSNKFQNFCRMSATDFEYLIQKIGPTICKTDTNMRKCIPVQERLAVTLRFLATGDSFKSLSYLFKFSSQTVSRCIMEVCRALNQELKNEIMFPTNESSWKNIATDFYDKWNFPNCLGAIDGKHIVIQCPANSGSEFYNYKGTFSIVLMAVVNSNYSFTYVDIGCQGRISDGGVLRNTSFFKKLETDELIPQEGILPNTNVSLPYVFVTDEAFALSKNIMKPYSGVYENGNCKRIFNYRLSRARRVVENVFGIMASVFRVFRGPILLEPEKVRDITMTCVLLHNFLRKSRSSNSIYTPPGIFDTENNDGIVIPGSWRSEQNCTKSMFPLQRVPRKSGLEAKMVRDQFAEYFMTSGTVEWQENAK</sequence>
<evidence type="ECO:0000313" key="11">
    <source>
        <dbReference type="Proteomes" id="UP001160148"/>
    </source>
</evidence>
<evidence type="ECO:0000259" key="8">
    <source>
        <dbReference type="Pfam" id="PF13359"/>
    </source>
</evidence>
<dbReference type="InterPro" id="IPR027806">
    <property type="entry name" value="HARBI1_dom"/>
</dbReference>
<evidence type="ECO:0000256" key="6">
    <source>
        <dbReference type="ARBA" id="ARBA00022801"/>
    </source>
</evidence>
<protein>
    <recommendedName>
        <fullName evidence="12">DDE Tnp4 domain-containing protein</fullName>
    </recommendedName>
</protein>
<feature type="domain" description="DDE Tnp4" evidence="8">
    <location>
        <begin position="235"/>
        <end position="399"/>
    </location>
</feature>
<keyword evidence="5" id="KW-0479">Metal-binding</keyword>
<keyword evidence="11" id="KW-1185">Reference proteome</keyword>
<evidence type="ECO:0000259" key="9">
    <source>
        <dbReference type="Pfam" id="PF26138"/>
    </source>
</evidence>
<keyword evidence="6" id="KW-0378">Hydrolase</keyword>
<keyword evidence="4" id="KW-0540">Nuclease</keyword>